<dbReference type="InterPro" id="IPR003661">
    <property type="entry name" value="HisK_dim/P_dom"/>
</dbReference>
<dbReference type="InterPro" id="IPR000014">
    <property type="entry name" value="PAS"/>
</dbReference>
<dbReference type="Pfam" id="PF25323">
    <property type="entry name" value="6TM_PilS"/>
    <property type="match status" value="1"/>
</dbReference>
<protein>
    <recommendedName>
        <fullName evidence="2">histidine kinase</fullName>
        <ecNumber evidence="2">2.7.13.3</ecNumber>
    </recommendedName>
</protein>
<feature type="transmembrane region" description="Helical" evidence="4">
    <location>
        <begin position="76"/>
        <end position="94"/>
    </location>
</feature>
<evidence type="ECO:0000259" key="5">
    <source>
        <dbReference type="PROSITE" id="PS50109"/>
    </source>
</evidence>
<dbReference type="Gene3D" id="3.30.450.20">
    <property type="entry name" value="PAS domain"/>
    <property type="match status" value="1"/>
</dbReference>
<evidence type="ECO:0000256" key="2">
    <source>
        <dbReference type="ARBA" id="ARBA00012438"/>
    </source>
</evidence>
<dbReference type="Gene3D" id="3.30.565.10">
    <property type="entry name" value="Histidine kinase-like ATPase, C-terminal domain"/>
    <property type="match status" value="1"/>
</dbReference>
<accession>A0ABX1Q8M5</accession>
<keyword evidence="4" id="KW-0472">Membrane</keyword>
<name>A0ABX1Q8M5_9RHOO</name>
<feature type="transmembrane region" description="Helical" evidence="4">
    <location>
        <begin position="47"/>
        <end position="64"/>
    </location>
</feature>
<feature type="transmembrane region" description="Helical" evidence="4">
    <location>
        <begin position="122"/>
        <end position="139"/>
    </location>
</feature>
<evidence type="ECO:0000313" key="6">
    <source>
        <dbReference type="EMBL" id="NMG73786.1"/>
    </source>
</evidence>
<keyword evidence="4" id="KW-1133">Transmembrane helix</keyword>
<comment type="caution">
    <text evidence="6">The sequence shown here is derived from an EMBL/GenBank/DDBJ whole genome shotgun (WGS) entry which is preliminary data.</text>
</comment>
<proteinExistence type="predicted"/>
<dbReference type="InterPro" id="IPR004358">
    <property type="entry name" value="Sig_transdc_His_kin-like_C"/>
</dbReference>
<dbReference type="RefSeq" id="WP_169259085.1">
    <property type="nucleotide sequence ID" value="NZ_WTVQ01000004.1"/>
</dbReference>
<evidence type="ECO:0000256" key="1">
    <source>
        <dbReference type="ARBA" id="ARBA00000085"/>
    </source>
</evidence>
<feature type="domain" description="Histidine kinase" evidence="5">
    <location>
        <begin position="318"/>
        <end position="524"/>
    </location>
</feature>
<comment type="catalytic activity">
    <reaction evidence="1">
        <text>ATP + protein L-histidine = ADP + protein N-phospho-L-histidine.</text>
        <dbReference type="EC" id="2.7.13.3"/>
    </reaction>
</comment>
<sequence>MRATAADGFDATRWVPLRYLNFFRLIIAGFFLVAGLELNLGSDAPKVFNGAALAYVGAVLALGFPDAARRFGIDRLISLQVIIDIVLLTLIMWASGGYRSGMPVLMMVILAGAGLVAQGRMVLFYAALATVAVLAENVWRYFSGGTPGDFLQVGIVCIGFFGIAITAHLLALRARTNESLAVSRGEALATQQAVNERIIRDMQDGVLVLGADGIVRQANPRAAELLGVYQLEGLRLADLDEEFADVHGLCGGPEGSLRRLGPAGKLLRCRALGALDDDANETGHGAGGETLIYLTDFEEIQTHVQQLKLAALGRLTASMAHEIRNPLSAVTQAAELLTEEKRGEVQTRLIRIINDNARRIERMIRDVLALGRREEALPEALPLASFVSSLIDEFALASGAEREIYCADIPHEATFAIDRAHLHQILDNLIGNARRYCSGKPGSVRVFVSAEGIGRIALHVLDDGPGIVESERGRVFEPFFTTHPKGTGLGLYIARELAEANGASLELRDNAPGAHFVLTGRSQP</sequence>
<evidence type="ECO:0000256" key="3">
    <source>
        <dbReference type="ARBA" id="ARBA00022553"/>
    </source>
</evidence>
<dbReference type="InterPro" id="IPR036890">
    <property type="entry name" value="HATPase_C_sf"/>
</dbReference>
<dbReference type="Pfam" id="PF02518">
    <property type="entry name" value="HATPase_c"/>
    <property type="match status" value="1"/>
</dbReference>
<dbReference type="SUPFAM" id="SSF47384">
    <property type="entry name" value="Homodimeric domain of signal transducing histidine kinase"/>
    <property type="match status" value="1"/>
</dbReference>
<dbReference type="InterPro" id="IPR003594">
    <property type="entry name" value="HATPase_dom"/>
</dbReference>
<gene>
    <name evidence="6" type="ORF">GPA25_03335</name>
</gene>
<dbReference type="Pfam" id="PF00512">
    <property type="entry name" value="HisKA"/>
    <property type="match status" value="1"/>
</dbReference>
<keyword evidence="4" id="KW-0812">Transmembrane</keyword>
<dbReference type="InterPro" id="IPR005467">
    <property type="entry name" value="His_kinase_dom"/>
</dbReference>
<dbReference type="SMART" id="SM00387">
    <property type="entry name" value="HATPase_c"/>
    <property type="match status" value="1"/>
</dbReference>
<dbReference type="Proteomes" id="UP000648984">
    <property type="component" value="Unassembled WGS sequence"/>
</dbReference>
<dbReference type="SUPFAM" id="SSF55874">
    <property type="entry name" value="ATPase domain of HSP90 chaperone/DNA topoisomerase II/histidine kinase"/>
    <property type="match status" value="1"/>
</dbReference>
<feature type="transmembrane region" description="Helical" evidence="4">
    <location>
        <begin position="21"/>
        <end position="41"/>
    </location>
</feature>
<dbReference type="PANTHER" id="PTHR43065">
    <property type="entry name" value="SENSOR HISTIDINE KINASE"/>
    <property type="match status" value="1"/>
</dbReference>
<dbReference type="Pfam" id="PF13188">
    <property type="entry name" value="PAS_8"/>
    <property type="match status" value="1"/>
</dbReference>
<reference evidence="6 7" key="1">
    <citation type="submission" date="2019-12" db="EMBL/GenBank/DDBJ databases">
        <title>Comparative genomics gives insights into the taxonomy of the Azoarcus-Aromatoleum group and reveals separate origins of nif in the plant-associated Azoarcus and non-plant-associated Aromatoleum sub-groups.</title>
        <authorList>
            <person name="Lafos M."/>
            <person name="Maluk M."/>
            <person name="Batista M."/>
            <person name="Junghare M."/>
            <person name="Carmona M."/>
            <person name="Faoro H."/>
            <person name="Cruz L.M."/>
            <person name="Battistoni F."/>
            <person name="De Souza E."/>
            <person name="Pedrosa F."/>
            <person name="Chen W.-M."/>
            <person name="Poole P.S."/>
            <person name="Dixon R.A."/>
            <person name="James E.K."/>
        </authorList>
    </citation>
    <scope>NUCLEOTIDE SEQUENCE [LARGE SCALE GENOMIC DNA]</scope>
    <source>
        <strain evidence="6 7">22Lin</strain>
    </source>
</reference>
<organism evidence="6 7">
    <name type="scientific">Aromatoleum diolicum</name>
    <dbReference type="NCBI Taxonomy" id="75796"/>
    <lineage>
        <taxon>Bacteria</taxon>
        <taxon>Pseudomonadati</taxon>
        <taxon>Pseudomonadota</taxon>
        <taxon>Betaproteobacteria</taxon>
        <taxon>Rhodocyclales</taxon>
        <taxon>Rhodocyclaceae</taxon>
        <taxon>Aromatoleum</taxon>
    </lineage>
</organism>
<evidence type="ECO:0000256" key="4">
    <source>
        <dbReference type="SAM" id="Phobius"/>
    </source>
</evidence>
<keyword evidence="7" id="KW-1185">Reference proteome</keyword>
<dbReference type="PRINTS" id="PR00344">
    <property type="entry name" value="BCTRLSENSOR"/>
</dbReference>
<dbReference type="InterPro" id="IPR036097">
    <property type="entry name" value="HisK_dim/P_sf"/>
</dbReference>
<feature type="transmembrane region" description="Helical" evidence="4">
    <location>
        <begin position="151"/>
        <end position="172"/>
    </location>
</feature>
<dbReference type="Gene3D" id="1.10.287.130">
    <property type="match status" value="1"/>
</dbReference>
<keyword evidence="3" id="KW-0597">Phosphoprotein</keyword>
<dbReference type="EC" id="2.7.13.3" evidence="2"/>
<dbReference type="PROSITE" id="PS50109">
    <property type="entry name" value="HIS_KIN"/>
    <property type="match status" value="1"/>
</dbReference>
<evidence type="ECO:0000313" key="7">
    <source>
        <dbReference type="Proteomes" id="UP000648984"/>
    </source>
</evidence>
<dbReference type="SMART" id="SM00388">
    <property type="entry name" value="HisKA"/>
    <property type="match status" value="1"/>
</dbReference>
<dbReference type="CDD" id="cd00082">
    <property type="entry name" value="HisKA"/>
    <property type="match status" value="1"/>
</dbReference>
<dbReference type="EMBL" id="WTVQ01000004">
    <property type="protein sequence ID" value="NMG73786.1"/>
    <property type="molecule type" value="Genomic_DNA"/>
</dbReference>
<dbReference type="PANTHER" id="PTHR43065:SF52">
    <property type="entry name" value="SENSOR PROTEIN KINASE PILS"/>
    <property type="match status" value="1"/>
</dbReference>